<gene>
    <name evidence="1" type="ORF">CHRIB12_LOCUS17911</name>
</gene>
<evidence type="ECO:0000313" key="1">
    <source>
        <dbReference type="EMBL" id="CAB5382335.1"/>
    </source>
</evidence>
<accession>A0A915ZP66</accession>
<sequence length="607" mass="71811">MVRDNYMDNPLLELIEVVKSNYGIVKLIEAPKRLFTIRLITENCRVDEPFYKILENSFTKHANFIQDFITNKSSISNILSSFVNLKRLELRCNNFKSVATWDCLKDLSLPFLQTLKAIKIPFDVLASLIDNTNGYLNEISISYVHNDEFSNKRIIQAIYKNCPNLKYLKLLFRSSNILELENLLTRCQYLDGLFLITDMYLYNDYILFENLFEVLARSSPTNLFKFKIYINKTPKLESLKLFFDNWKGRHPMLLQTIQYNKHWDEPFDLIEKYKVEGIIKKYDHVLNESIFEDFDCNTCITDNALNGLTEICKSIKVLELIEVVKSNYGIVKLIEAPKRLFTIRLITENCRVDEPFYKILENSFTKHANFIQDFITNKSSISNILSSFVNLKRLELRCNNFKSVATWDCLKDLSLPFLQTLKAIKIPFDVLASLIDNTNGYLNEISISYVHNDEFSNKRIIQAIYKNCPNLKYLKLLFRSSNILELENLLTRCQYLDGLFLITDMYLYNDYILFENLFEVLARSSPTNLFKFKIYINKTPKLESLKLFFDNWKGRHPMLLQTIQYNKHWDEPFDLIEKYKVEGIIKKYDHVLNESIFEDFEWIEQKF</sequence>
<dbReference type="AlphaFoldDB" id="A0A915ZP66"/>
<dbReference type="GO" id="GO:0019005">
    <property type="term" value="C:SCF ubiquitin ligase complex"/>
    <property type="evidence" value="ECO:0007669"/>
    <property type="project" value="TreeGrafter"/>
</dbReference>
<dbReference type="OrthoDB" id="2307273at2759"/>
<proteinExistence type="predicted"/>
<reference evidence="1" key="1">
    <citation type="submission" date="2020-05" db="EMBL/GenBank/DDBJ databases">
        <authorList>
            <person name="Rincon C."/>
            <person name="Sanders R I."/>
            <person name="Robbins C."/>
            <person name="Chaturvedi A."/>
        </authorList>
    </citation>
    <scope>NUCLEOTIDE SEQUENCE</scope>
    <source>
        <strain evidence="1">CHB12</strain>
    </source>
</reference>
<dbReference type="PANTHER" id="PTHR13318">
    <property type="entry name" value="PARTNER OF PAIRED, ISOFORM B-RELATED"/>
    <property type="match status" value="1"/>
</dbReference>
<dbReference type="PANTHER" id="PTHR13318:SF95">
    <property type="entry name" value="F-BOX PROTEIN YLR352W"/>
    <property type="match status" value="1"/>
</dbReference>
<comment type="caution">
    <text evidence="1">The sequence shown here is derived from an EMBL/GenBank/DDBJ whole genome shotgun (WGS) entry which is preliminary data.</text>
</comment>
<evidence type="ECO:0000313" key="2">
    <source>
        <dbReference type="Proteomes" id="UP000684084"/>
    </source>
</evidence>
<protein>
    <submittedName>
        <fullName evidence="1">Uncharacterized protein</fullName>
    </submittedName>
</protein>
<dbReference type="EMBL" id="CAGKOT010000046">
    <property type="protein sequence ID" value="CAB5382335.1"/>
    <property type="molecule type" value="Genomic_DNA"/>
</dbReference>
<dbReference type="Proteomes" id="UP000684084">
    <property type="component" value="Unassembled WGS sequence"/>
</dbReference>
<dbReference type="GO" id="GO:0031146">
    <property type="term" value="P:SCF-dependent proteasomal ubiquitin-dependent protein catabolic process"/>
    <property type="evidence" value="ECO:0007669"/>
    <property type="project" value="TreeGrafter"/>
</dbReference>
<organism evidence="1 2">
    <name type="scientific">Rhizophagus irregularis</name>
    <dbReference type="NCBI Taxonomy" id="588596"/>
    <lineage>
        <taxon>Eukaryota</taxon>
        <taxon>Fungi</taxon>
        <taxon>Fungi incertae sedis</taxon>
        <taxon>Mucoromycota</taxon>
        <taxon>Glomeromycotina</taxon>
        <taxon>Glomeromycetes</taxon>
        <taxon>Glomerales</taxon>
        <taxon>Glomeraceae</taxon>
        <taxon>Rhizophagus</taxon>
    </lineage>
</organism>
<name>A0A915ZP66_9GLOM</name>